<dbReference type="PANTHER" id="PTHR43280">
    <property type="entry name" value="ARAC-FAMILY TRANSCRIPTIONAL REGULATOR"/>
    <property type="match status" value="1"/>
</dbReference>
<keyword evidence="6" id="KW-1185">Reference proteome</keyword>
<keyword evidence="2 5" id="KW-0238">DNA-binding</keyword>
<dbReference type="EMBL" id="JACHLC010000004">
    <property type="protein sequence ID" value="MBB6372135.1"/>
    <property type="molecule type" value="Genomic_DNA"/>
</dbReference>
<dbReference type="Pfam" id="PF12833">
    <property type="entry name" value="HTH_18"/>
    <property type="match status" value="1"/>
</dbReference>
<dbReference type="SMART" id="SM00342">
    <property type="entry name" value="HTH_ARAC"/>
    <property type="match status" value="1"/>
</dbReference>
<reference evidence="5 6" key="1">
    <citation type="submission" date="2020-08" db="EMBL/GenBank/DDBJ databases">
        <title>Functional genomics of gut bacteria from endangered species of beetles.</title>
        <authorList>
            <person name="Carlos-Shanley C."/>
        </authorList>
    </citation>
    <scope>NUCLEOTIDE SEQUENCE [LARGE SCALE GENOMIC DNA]</scope>
    <source>
        <strain evidence="5 6">S00136</strain>
    </source>
</reference>
<keyword evidence="3" id="KW-0804">Transcription</keyword>
<keyword evidence="1" id="KW-0805">Transcription regulation</keyword>
<organism evidence="5 6">
    <name type="scientific">Chryseobacterium shigense</name>
    <dbReference type="NCBI Taxonomy" id="297244"/>
    <lineage>
        <taxon>Bacteria</taxon>
        <taxon>Pseudomonadati</taxon>
        <taxon>Bacteroidota</taxon>
        <taxon>Flavobacteriia</taxon>
        <taxon>Flavobacteriales</taxon>
        <taxon>Weeksellaceae</taxon>
        <taxon>Chryseobacterium group</taxon>
        <taxon>Chryseobacterium</taxon>
    </lineage>
</organism>
<protein>
    <submittedName>
        <fullName evidence="5">AraC-like DNA-binding protein</fullName>
    </submittedName>
</protein>
<dbReference type="PANTHER" id="PTHR43280:SF32">
    <property type="entry name" value="TRANSCRIPTIONAL REGULATORY PROTEIN"/>
    <property type="match status" value="1"/>
</dbReference>
<gene>
    <name evidence="5" type="ORF">HNP36_003224</name>
</gene>
<feature type="domain" description="HTH araC/xylS-type" evidence="4">
    <location>
        <begin position="193"/>
        <end position="291"/>
    </location>
</feature>
<evidence type="ECO:0000313" key="5">
    <source>
        <dbReference type="EMBL" id="MBB6372135.1"/>
    </source>
</evidence>
<evidence type="ECO:0000256" key="2">
    <source>
        <dbReference type="ARBA" id="ARBA00023125"/>
    </source>
</evidence>
<evidence type="ECO:0000256" key="1">
    <source>
        <dbReference type="ARBA" id="ARBA00023015"/>
    </source>
</evidence>
<dbReference type="SUPFAM" id="SSF46689">
    <property type="entry name" value="Homeodomain-like"/>
    <property type="match status" value="1"/>
</dbReference>
<dbReference type="RefSeq" id="WP_184165788.1">
    <property type="nucleotide sequence ID" value="NZ_JACHLC010000004.1"/>
</dbReference>
<evidence type="ECO:0000259" key="4">
    <source>
        <dbReference type="PROSITE" id="PS01124"/>
    </source>
</evidence>
<dbReference type="InterPro" id="IPR009057">
    <property type="entry name" value="Homeodomain-like_sf"/>
</dbReference>
<dbReference type="InterPro" id="IPR037923">
    <property type="entry name" value="HTH-like"/>
</dbReference>
<comment type="caution">
    <text evidence="5">The sequence shown here is derived from an EMBL/GenBank/DDBJ whole genome shotgun (WGS) entry which is preliminary data.</text>
</comment>
<sequence>MKSKIPTHPLNKSFSKFEGQERNIIIADFDDRSKIFDRQYPHRHTYYEIFLLQDSTGVHHIDFEVYPFSGPVIFLTAPEQVHQLIREKGGHGFAIQFEDDFFDNDNGTDSKLYSYFLFDHFKNHPVIPLTVAEWDKLKTLVDMSLQEYKNNVSGTSSLISAYVKIILMEILRIRKQHFQEQEIQTDIQHQHLLDFKRLLNEQYTTHHEVQDYAEQLRITPRKLNSLVKEFLDKSASQVIKERLLLEAKRLLAINKLNTKEIGYELGFEDPAYFSRFFKQGTGITAAEFKKSLEKTD</sequence>
<name>A0A841NN25_9FLAO</name>
<dbReference type="GO" id="GO:0043565">
    <property type="term" value="F:sequence-specific DNA binding"/>
    <property type="evidence" value="ECO:0007669"/>
    <property type="project" value="InterPro"/>
</dbReference>
<proteinExistence type="predicted"/>
<dbReference type="Gene3D" id="1.10.10.60">
    <property type="entry name" value="Homeodomain-like"/>
    <property type="match status" value="1"/>
</dbReference>
<evidence type="ECO:0000313" key="6">
    <source>
        <dbReference type="Proteomes" id="UP000589738"/>
    </source>
</evidence>
<dbReference type="SUPFAM" id="SSF51215">
    <property type="entry name" value="Regulatory protein AraC"/>
    <property type="match status" value="1"/>
</dbReference>
<dbReference type="GO" id="GO:0003700">
    <property type="term" value="F:DNA-binding transcription factor activity"/>
    <property type="evidence" value="ECO:0007669"/>
    <property type="project" value="InterPro"/>
</dbReference>
<dbReference type="InterPro" id="IPR018060">
    <property type="entry name" value="HTH_AraC"/>
</dbReference>
<accession>A0A841NN25</accession>
<evidence type="ECO:0000256" key="3">
    <source>
        <dbReference type="ARBA" id="ARBA00023163"/>
    </source>
</evidence>
<dbReference type="PROSITE" id="PS01124">
    <property type="entry name" value="HTH_ARAC_FAMILY_2"/>
    <property type="match status" value="1"/>
</dbReference>
<dbReference type="Proteomes" id="UP000589738">
    <property type="component" value="Unassembled WGS sequence"/>
</dbReference>
<dbReference type="AlphaFoldDB" id="A0A841NN25"/>